<dbReference type="InterPro" id="IPR010488">
    <property type="entry name" value="Zeta_toxin_domain"/>
</dbReference>
<evidence type="ECO:0000256" key="4">
    <source>
        <dbReference type="ARBA" id="ARBA00022741"/>
    </source>
</evidence>
<dbReference type="HOGENOM" id="CLU_103307_0_0_9"/>
<evidence type="ECO:0000256" key="1">
    <source>
        <dbReference type="ARBA" id="ARBA00009104"/>
    </source>
</evidence>
<dbReference type="STRING" id="701521.PECL_75"/>
<dbReference type="GO" id="GO:0005524">
    <property type="term" value="F:ATP binding"/>
    <property type="evidence" value="ECO:0007669"/>
    <property type="project" value="UniProtKB-KW"/>
</dbReference>
<evidence type="ECO:0000259" key="8">
    <source>
        <dbReference type="Pfam" id="PF06414"/>
    </source>
</evidence>
<feature type="domain" description="Zeta toxin" evidence="8">
    <location>
        <begin position="2"/>
        <end position="49"/>
    </location>
</feature>
<dbReference type="PATRIC" id="fig|701521.8.peg.66"/>
<evidence type="ECO:0000256" key="6">
    <source>
        <dbReference type="ARBA" id="ARBA00032897"/>
    </source>
</evidence>
<evidence type="ECO:0000313" key="10">
    <source>
        <dbReference type="Proteomes" id="UP000005444"/>
    </source>
</evidence>
<comment type="similarity">
    <text evidence="1">Belongs to the zeta toxin family.</text>
</comment>
<dbReference type="AlphaFoldDB" id="G8PEE2"/>
<keyword evidence="4" id="KW-0547">Nucleotide-binding</keyword>
<reference evidence="9 10" key="1">
    <citation type="journal article" date="2012" name="J. Bacteriol.">
        <title>Complete Genome Sequence of the Beer Spoilage Organism Pediococcus claussenii ATCC BAA-344T.</title>
        <authorList>
            <person name="Pittet V."/>
            <person name="Abegunde T."/>
            <person name="Marfleet T."/>
            <person name="Haakensen M."/>
            <person name="Morrow K."/>
            <person name="Jayaprakash T."/>
            <person name="Schroeder K."/>
            <person name="Trost B."/>
            <person name="Byrns S."/>
            <person name="Bergsveinson J."/>
            <person name="Kusalik A."/>
            <person name="Ziola B."/>
        </authorList>
    </citation>
    <scope>NUCLEOTIDE SEQUENCE [LARGE SCALE GENOMIC DNA]</scope>
    <source>
        <strain evidence="9 10">ATCC BAA-344</strain>
    </source>
</reference>
<evidence type="ECO:0000313" key="9">
    <source>
        <dbReference type="EMBL" id="AEV94403.1"/>
    </source>
</evidence>
<dbReference type="NCBIfam" id="NF005255">
    <property type="entry name" value="PRK06762.2-2"/>
    <property type="match status" value="1"/>
</dbReference>
<protein>
    <recommendedName>
        <fullName evidence="6">UDP-N-acetylglucosamine kinase</fullName>
        <ecNumber evidence="2">2.7.1.176</ecNumber>
    </recommendedName>
    <alternativeName>
        <fullName evidence="6">UDP-N-acetylglucosamine kinase</fullName>
    </alternativeName>
</protein>
<dbReference type="RefSeq" id="WP_014214601.1">
    <property type="nucleotide sequence ID" value="NC_016605.1"/>
</dbReference>
<proteinExistence type="inferred from homology"/>
<gene>
    <name evidence="9" type="ordered locus">PECL_75</name>
</gene>
<dbReference type="InterPro" id="IPR027417">
    <property type="entry name" value="P-loop_NTPase"/>
</dbReference>
<comment type="catalytic activity">
    <reaction evidence="7">
        <text>UDP-N-acetyl-alpha-D-glucosamine + ATP = UDP-N-acetyl-alpha-D-glucosamine 3'-phosphate + ADP + H(+)</text>
        <dbReference type="Rhea" id="RHEA:32671"/>
        <dbReference type="ChEBI" id="CHEBI:15378"/>
        <dbReference type="ChEBI" id="CHEBI:30616"/>
        <dbReference type="ChEBI" id="CHEBI:57705"/>
        <dbReference type="ChEBI" id="CHEBI:64353"/>
        <dbReference type="ChEBI" id="CHEBI:456216"/>
        <dbReference type="EC" id="2.7.1.176"/>
    </reaction>
</comment>
<evidence type="ECO:0000256" key="7">
    <source>
        <dbReference type="ARBA" id="ARBA00048178"/>
    </source>
</evidence>
<organism evidence="9 10">
    <name type="scientific">Pediococcus claussenii (strain ATCC BAA-344 / DSM 14800 / JCM 18046 / KCTC 3811 / LMG 21948 / P06)</name>
    <dbReference type="NCBI Taxonomy" id="701521"/>
    <lineage>
        <taxon>Bacteria</taxon>
        <taxon>Bacillati</taxon>
        <taxon>Bacillota</taxon>
        <taxon>Bacilli</taxon>
        <taxon>Lactobacillales</taxon>
        <taxon>Lactobacillaceae</taxon>
        <taxon>Pediococcus</taxon>
    </lineage>
</organism>
<dbReference type="SUPFAM" id="SSF52540">
    <property type="entry name" value="P-loop containing nucleoside triphosphate hydrolases"/>
    <property type="match status" value="1"/>
</dbReference>
<keyword evidence="5" id="KW-0067">ATP-binding</keyword>
<dbReference type="Gene3D" id="3.40.50.300">
    <property type="entry name" value="P-loop containing nucleotide triphosphate hydrolases"/>
    <property type="match status" value="1"/>
</dbReference>
<keyword evidence="10" id="KW-1185">Reference proteome</keyword>
<name>G8PEE2_PEDCP</name>
<dbReference type="eggNOG" id="COG0572">
    <property type="taxonomic scope" value="Bacteria"/>
</dbReference>
<dbReference type="EC" id="2.7.1.176" evidence="2"/>
<dbReference type="Pfam" id="PF06414">
    <property type="entry name" value="Zeta_toxin"/>
    <property type="match status" value="1"/>
</dbReference>
<keyword evidence="3" id="KW-1277">Toxin-antitoxin system</keyword>
<dbReference type="KEGG" id="pce:PECL_75"/>
<dbReference type="GO" id="GO:0016301">
    <property type="term" value="F:kinase activity"/>
    <property type="evidence" value="ECO:0007669"/>
    <property type="project" value="InterPro"/>
</dbReference>
<evidence type="ECO:0000256" key="5">
    <source>
        <dbReference type="ARBA" id="ARBA00022840"/>
    </source>
</evidence>
<evidence type="ECO:0000256" key="3">
    <source>
        <dbReference type="ARBA" id="ARBA00022649"/>
    </source>
</evidence>
<dbReference type="EMBL" id="CP003137">
    <property type="protein sequence ID" value="AEV94403.1"/>
    <property type="molecule type" value="Genomic_DNA"/>
</dbReference>
<accession>G8PEE2</accession>
<sequence length="161" mass="18495">MEPILIIIRGNSGSGKTVLADALQNYFGYDNCLLLHQDIIRREILHAADHPGTATIGMIETLVNYGLKHYSITILEGILRRDVYGKMLQKLISGNDVHTYYLDVPFETTVKRDQTKNSPFGEINLKKWWREKDYLNQNDVIINSGNEKDIMMKIIKDISKK</sequence>
<evidence type="ECO:0000256" key="2">
    <source>
        <dbReference type="ARBA" id="ARBA00011963"/>
    </source>
</evidence>
<dbReference type="Proteomes" id="UP000005444">
    <property type="component" value="Chromosome"/>
</dbReference>